<sequence length="195" mass="22535">MRFKEAFLFLALLFFVGCESEKPTLQSISKGSASSKEAKEMHQNIDKNSYSELLPYLQDNSMIESRDNKGVLLIFGSNQCKYCDKLKSEILKSKALKNALKNDFSSYYINLSYQKTHLFFQNKLDTQMLGETYQIRSTPTLIFLNPKGEMIFKIVGFMGREKLEIALEFISENLNLDEEQIAEKLYNLYAQKSLL</sequence>
<dbReference type="Pfam" id="PF13098">
    <property type="entry name" value="Thioredoxin_2"/>
    <property type="match status" value="1"/>
</dbReference>
<proteinExistence type="predicted"/>
<feature type="domain" description="Thioredoxin" evidence="1">
    <location>
        <begin position="14"/>
        <end position="175"/>
    </location>
</feature>
<dbReference type="RefSeq" id="WP_115569024.1">
    <property type="nucleotide sequence ID" value="NZ_NXLV01000002.1"/>
</dbReference>
<organism evidence="2 3">
    <name type="scientific">Helicobacter brantae</name>
    <dbReference type="NCBI Taxonomy" id="375927"/>
    <lineage>
        <taxon>Bacteria</taxon>
        <taxon>Pseudomonadati</taxon>
        <taxon>Campylobacterota</taxon>
        <taxon>Epsilonproteobacteria</taxon>
        <taxon>Campylobacterales</taxon>
        <taxon>Helicobacteraceae</taxon>
        <taxon>Helicobacter</taxon>
    </lineage>
</organism>
<protein>
    <recommendedName>
        <fullName evidence="1">Thioredoxin domain-containing protein</fullName>
    </recommendedName>
</protein>
<dbReference type="AlphaFoldDB" id="A0A3D8J4L2"/>
<evidence type="ECO:0000259" key="1">
    <source>
        <dbReference type="PROSITE" id="PS51352"/>
    </source>
</evidence>
<gene>
    <name evidence="2" type="ORF">CQA58_01870</name>
</gene>
<dbReference type="Proteomes" id="UP000257045">
    <property type="component" value="Unassembled WGS sequence"/>
</dbReference>
<name>A0A3D8J4L2_9HELI</name>
<dbReference type="PROSITE" id="PS51352">
    <property type="entry name" value="THIOREDOXIN_2"/>
    <property type="match status" value="1"/>
</dbReference>
<evidence type="ECO:0000313" key="2">
    <source>
        <dbReference type="EMBL" id="RDU71814.1"/>
    </source>
</evidence>
<comment type="caution">
    <text evidence="2">The sequence shown here is derived from an EMBL/GenBank/DDBJ whole genome shotgun (WGS) entry which is preliminary data.</text>
</comment>
<dbReference type="InterPro" id="IPR036249">
    <property type="entry name" value="Thioredoxin-like_sf"/>
</dbReference>
<reference evidence="2 3" key="1">
    <citation type="submission" date="2018-04" db="EMBL/GenBank/DDBJ databases">
        <title>Novel Campyloabacter and Helicobacter Species and Strains.</title>
        <authorList>
            <person name="Mannion A.J."/>
            <person name="Shen Z."/>
            <person name="Fox J.G."/>
        </authorList>
    </citation>
    <scope>NUCLEOTIDE SEQUENCE [LARGE SCALE GENOMIC DNA]</scope>
    <source>
        <strain evidence="2 3">MIT 04-9366</strain>
    </source>
</reference>
<accession>A0A3D8J4L2</accession>
<dbReference type="InterPro" id="IPR012336">
    <property type="entry name" value="Thioredoxin-like_fold"/>
</dbReference>
<dbReference type="SUPFAM" id="SSF52833">
    <property type="entry name" value="Thioredoxin-like"/>
    <property type="match status" value="1"/>
</dbReference>
<dbReference type="PROSITE" id="PS51257">
    <property type="entry name" value="PROKAR_LIPOPROTEIN"/>
    <property type="match status" value="1"/>
</dbReference>
<keyword evidence="3" id="KW-1185">Reference proteome</keyword>
<dbReference type="EMBL" id="NXLV01000002">
    <property type="protein sequence ID" value="RDU71814.1"/>
    <property type="molecule type" value="Genomic_DNA"/>
</dbReference>
<dbReference type="InterPro" id="IPR013766">
    <property type="entry name" value="Thioredoxin_domain"/>
</dbReference>
<dbReference type="Gene3D" id="3.40.30.10">
    <property type="entry name" value="Glutaredoxin"/>
    <property type="match status" value="1"/>
</dbReference>
<evidence type="ECO:0000313" key="3">
    <source>
        <dbReference type="Proteomes" id="UP000257045"/>
    </source>
</evidence>
<dbReference type="OrthoDB" id="5366120at2"/>